<dbReference type="InterPro" id="IPR023198">
    <property type="entry name" value="PGP-like_dom2"/>
</dbReference>
<evidence type="ECO:0000256" key="1">
    <source>
        <dbReference type="ARBA" id="ARBA00022801"/>
    </source>
</evidence>
<dbReference type="SFLD" id="SFLDS00003">
    <property type="entry name" value="Haloacid_Dehalogenase"/>
    <property type="match status" value="1"/>
</dbReference>
<comment type="caution">
    <text evidence="2">The sequence shown here is derived from an EMBL/GenBank/DDBJ whole genome shotgun (WGS) entry which is preliminary data.</text>
</comment>
<dbReference type="AlphaFoldDB" id="A0A409XGB4"/>
<sequence length="271" mass="30053">MPPIQALLFDVFGTVVNWRASVVAELEALGKKYGAETGLALSLYVRVQLQTQTFSDATDWGKFAQDWWSACMKKIGQIAAGASGPLSSDVLHREILDAQLSSPEWSHIGRLWDEATRQSINLVWHRLNGWPDTVEGLDELKKHTIIAALSNGNIRQLVDMAKHAGLPWDMIFSTEFFDSFKPNPKIYVEAVRHLSLPPESCAMVAAHIYDLRAAAKLGMRTIYVRRLDEDLDANKQPVDVKSKADGGDVDYVVDSFTELAEIIASINAGND</sequence>
<dbReference type="Pfam" id="PF00702">
    <property type="entry name" value="Hydrolase"/>
    <property type="match status" value="1"/>
</dbReference>
<dbReference type="Proteomes" id="UP000283269">
    <property type="component" value="Unassembled WGS sequence"/>
</dbReference>
<gene>
    <name evidence="2" type="ORF">CVT25_007523</name>
</gene>
<dbReference type="InterPro" id="IPR051540">
    <property type="entry name" value="S-2-haloacid_dehalogenase"/>
</dbReference>
<evidence type="ECO:0000313" key="3">
    <source>
        <dbReference type="Proteomes" id="UP000283269"/>
    </source>
</evidence>
<dbReference type="PRINTS" id="PR00413">
    <property type="entry name" value="HADHALOGNASE"/>
</dbReference>
<dbReference type="STRING" id="93625.A0A409XGB4"/>
<dbReference type="SFLD" id="SFLDG01129">
    <property type="entry name" value="C1.5:_HAD__Beta-PGM__Phosphata"/>
    <property type="match status" value="1"/>
</dbReference>
<dbReference type="GO" id="GO:0016791">
    <property type="term" value="F:phosphatase activity"/>
    <property type="evidence" value="ECO:0007669"/>
    <property type="project" value="UniProtKB-ARBA"/>
</dbReference>
<name>A0A409XGB4_PSICY</name>
<proteinExistence type="predicted"/>
<dbReference type="PANTHER" id="PTHR43316">
    <property type="entry name" value="HYDROLASE, HALOACID DELAHOGENASE-RELATED"/>
    <property type="match status" value="1"/>
</dbReference>
<dbReference type="NCBIfam" id="TIGR01493">
    <property type="entry name" value="HAD-SF-IA-v2"/>
    <property type="match status" value="1"/>
</dbReference>
<organism evidence="2 3">
    <name type="scientific">Psilocybe cyanescens</name>
    <dbReference type="NCBI Taxonomy" id="93625"/>
    <lineage>
        <taxon>Eukaryota</taxon>
        <taxon>Fungi</taxon>
        <taxon>Dikarya</taxon>
        <taxon>Basidiomycota</taxon>
        <taxon>Agaricomycotina</taxon>
        <taxon>Agaricomycetes</taxon>
        <taxon>Agaricomycetidae</taxon>
        <taxon>Agaricales</taxon>
        <taxon>Agaricineae</taxon>
        <taxon>Strophariaceae</taxon>
        <taxon>Psilocybe</taxon>
    </lineage>
</organism>
<reference evidence="2 3" key="1">
    <citation type="journal article" date="2018" name="Evol. Lett.">
        <title>Horizontal gene cluster transfer increased hallucinogenic mushroom diversity.</title>
        <authorList>
            <person name="Reynolds H.T."/>
            <person name="Vijayakumar V."/>
            <person name="Gluck-Thaler E."/>
            <person name="Korotkin H.B."/>
            <person name="Matheny P.B."/>
            <person name="Slot J.C."/>
        </authorList>
    </citation>
    <scope>NUCLEOTIDE SEQUENCE [LARGE SCALE GENOMIC DNA]</scope>
    <source>
        <strain evidence="2 3">2631</strain>
    </source>
</reference>
<keyword evidence="1" id="KW-0378">Hydrolase</keyword>
<dbReference type="PANTHER" id="PTHR43316:SF3">
    <property type="entry name" value="HALOACID DEHALOGENASE, TYPE II (AFU_ORTHOLOGUE AFUA_2G07750)-RELATED"/>
    <property type="match status" value="1"/>
</dbReference>
<dbReference type="InterPro" id="IPR023214">
    <property type="entry name" value="HAD_sf"/>
</dbReference>
<dbReference type="EMBL" id="NHYD01001815">
    <property type="protein sequence ID" value="PPQ89822.1"/>
    <property type="molecule type" value="Genomic_DNA"/>
</dbReference>
<keyword evidence="3" id="KW-1185">Reference proteome</keyword>
<dbReference type="InterPro" id="IPR036412">
    <property type="entry name" value="HAD-like_sf"/>
</dbReference>
<dbReference type="SUPFAM" id="SSF56784">
    <property type="entry name" value="HAD-like"/>
    <property type="match status" value="1"/>
</dbReference>
<evidence type="ECO:0008006" key="4">
    <source>
        <dbReference type="Google" id="ProtNLM"/>
    </source>
</evidence>
<dbReference type="InterPro" id="IPR006439">
    <property type="entry name" value="HAD-SF_hydro_IA"/>
</dbReference>
<dbReference type="OrthoDB" id="2363873at2759"/>
<accession>A0A409XGB4</accession>
<dbReference type="Gene3D" id="1.10.150.240">
    <property type="entry name" value="Putative phosphatase, domain 2"/>
    <property type="match status" value="1"/>
</dbReference>
<dbReference type="InParanoid" id="A0A409XGB4"/>
<dbReference type="Gene3D" id="3.40.50.1000">
    <property type="entry name" value="HAD superfamily/HAD-like"/>
    <property type="match status" value="1"/>
</dbReference>
<protein>
    <recommendedName>
        <fullName evidence="4">Haloacid dehalogenase, type II</fullName>
    </recommendedName>
</protein>
<evidence type="ECO:0000313" key="2">
    <source>
        <dbReference type="EMBL" id="PPQ89822.1"/>
    </source>
</evidence>